<name>A0A392V3H3_9FABA</name>
<evidence type="ECO:0000313" key="3">
    <source>
        <dbReference type="Proteomes" id="UP000265520"/>
    </source>
</evidence>
<dbReference type="AlphaFoldDB" id="A0A392V3H3"/>
<proteinExistence type="predicted"/>
<feature type="compositionally biased region" description="Polar residues" evidence="1">
    <location>
        <begin position="1"/>
        <end position="10"/>
    </location>
</feature>
<organism evidence="2 3">
    <name type="scientific">Trifolium medium</name>
    <dbReference type="NCBI Taxonomy" id="97028"/>
    <lineage>
        <taxon>Eukaryota</taxon>
        <taxon>Viridiplantae</taxon>
        <taxon>Streptophyta</taxon>
        <taxon>Embryophyta</taxon>
        <taxon>Tracheophyta</taxon>
        <taxon>Spermatophyta</taxon>
        <taxon>Magnoliopsida</taxon>
        <taxon>eudicotyledons</taxon>
        <taxon>Gunneridae</taxon>
        <taxon>Pentapetalae</taxon>
        <taxon>rosids</taxon>
        <taxon>fabids</taxon>
        <taxon>Fabales</taxon>
        <taxon>Fabaceae</taxon>
        <taxon>Papilionoideae</taxon>
        <taxon>50 kb inversion clade</taxon>
        <taxon>NPAAA clade</taxon>
        <taxon>Hologalegina</taxon>
        <taxon>IRL clade</taxon>
        <taxon>Trifolieae</taxon>
        <taxon>Trifolium</taxon>
    </lineage>
</organism>
<accession>A0A392V3H3</accession>
<dbReference type="Proteomes" id="UP000265520">
    <property type="component" value="Unassembled WGS sequence"/>
</dbReference>
<evidence type="ECO:0000313" key="2">
    <source>
        <dbReference type="EMBL" id="MCI81485.1"/>
    </source>
</evidence>
<sequence>AINTTTNQKPRNVKSTDDDDFTDDADVTGEQQPRHQELNHQEPRKSHDPTTQIEQETNRETNF</sequence>
<reference evidence="2 3" key="1">
    <citation type="journal article" date="2018" name="Front. Plant Sci.">
        <title>Red Clover (Trifolium pratense) and Zigzag Clover (T. medium) - A Picture of Genomic Similarities and Differences.</title>
        <authorList>
            <person name="Dluhosova J."/>
            <person name="Istvanek J."/>
            <person name="Nedelnik J."/>
            <person name="Repkova J."/>
        </authorList>
    </citation>
    <scope>NUCLEOTIDE SEQUENCE [LARGE SCALE GENOMIC DNA]</scope>
    <source>
        <strain evidence="3">cv. 10/8</strain>
        <tissue evidence="2">Leaf</tissue>
    </source>
</reference>
<feature type="non-terminal residue" evidence="2">
    <location>
        <position position="1"/>
    </location>
</feature>
<feature type="compositionally biased region" description="Basic and acidic residues" evidence="1">
    <location>
        <begin position="32"/>
        <end position="48"/>
    </location>
</feature>
<protein>
    <submittedName>
        <fullName evidence="2">Uncharacterized protein</fullName>
    </submittedName>
</protein>
<keyword evidence="3" id="KW-1185">Reference proteome</keyword>
<comment type="caution">
    <text evidence="2">The sequence shown here is derived from an EMBL/GenBank/DDBJ whole genome shotgun (WGS) entry which is preliminary data.</text>
</comment>
<feature type="compositionally biased region" description="Acidic residues" evidence="1">
    <location>
        <begin position="17"/>
        <end position="27"/>
    </location>
</feature>
<dbReference type="EMBL" id="LXQA011020169">
    <property type="protein sequence ID" value="MCI81485.1"/>
    <property type="molecule type" value="Genomic_DNA"/>
</dbReference>
<feature type="region of interest" description="Disordered" evidence="1">
    <location>
        <begin position="1"/>
        <end position="63"/>
    </location>
</feature>
<evidence type="ECO:0000256" key="1">
    <source>
        <dbReference type="SAM" id="MobiDB-lite"/>
    </source>
</evidence>